<dbReference type="PANTHER" id="PTHR41523:SF8">
    <property type="entry name" value="ETHYLENE RESPONSE SENSOR PROTEIN"/>
    <property type="match status" value="1"/>
</dbReference>
<keyword evidence="9" id="KW-0677">Repeat</keyword>
<evidence type="ECO:0000256" key="1">
    <source>
        <dbReference type="ARBA" id="ARBA00000085"/>
    </source>
</evidence>
<feature type="domain" description="PAS" evidence="16">
    <location>
        <begin position="1"/>
        <end position="75"/>
    </location>
</feature>
<organism evidence="18 19">
    <name type="scientific">Belnapia arida</name>
    <dbReference type="NCBI Taxonomy" id="2804533"/>
    <lineage>
        <taxon>Bacteria</taxon>
        <taxon>Pseudomonadati</taxon>
        <taxon>Pseudomonadota</taxon>
        <taxon>Alphaproteobacteria</taxon>
        <taxon>Acetobacterales</taxon>
        <taxon>Roseomonadaceae</taxon>
        <taxon>Belnapia</taxon>
    </lineage>
</organism>
<evidence type="ECO:0000256" key="9">
    <source>
        <dbReference type="ARBA" id="ARBA00022737"/>
    </source>
</evidence>
<evidence type="ECO:0000256" key="10">
    <source>
        <dbReference type="ARBA" id="ARBA00022741"/>
    </source>
</evidence>
<dbReference type="Proteomes" id="UP000660885">
    <property type="component" value="Unassembled WGS sequence"/>
</dbReference>
<dbReference type="Gene3D" id="3.30.450.20">
    <property type="entry name" value="PAS domain"/>
    <property type="match status" value="1"/>
</dbReference>
<evidence type="ECO:0000256" key="14">
    <source>
        <dbReference type="ARBA" id="ARBA00023026"/>
    </source>
</evidence>
<keyword evidence="12" id="KW-0067">ATP-binding</keyword>
<evidence type="ECO:0000256" key="2">
    <source>
        <dbReference type="ARBA" id="ARBA00012438"/>
    </source>
</evidence>
<reference evidence="18 19" key="1">
    <citation type="submission" date="2021-01" db="EMBL/GenBank/DDBJ databases">
        <title>Belnapia mucosa sp. nov. and Belnapia arida sp. nov., isolated from the Tabernas Desert (Almeria, Spain).</title>
        <authorList>
            <person name="Molina-Menor E."/>
            <person name="Vidal-Verdu A."/>
            <person name="Calonge A."/>
            <person name="Satari L."/>
            <person name="Pereto J."/>
            <person name="Porcar M."/>
        </authorList>
    </citation>
    <scope>NUCLEOTIDE SEQUENCE [LARGE SCALE GENOMIC DNA]</scope>
    <source>
        <strain evidence="18 19">T18</strain>
    </source>
</reference>
<dbReference type="InterPro" id="IPR000700">
    <property type="entry name" value="PAS-assoc_C"/>
</dbReference>
<name>A0ABS1UAG7_9PROT</name>
<dbReference type="Pfam" id="PF07536">
    <property type="entry name" value="HWE_HK"/>
    <property type="match status" value="1"/>
</dbReference>
<keyword evidence="7" id="KW-0288">FMN</keyword>
<keyword evidence="14" id="KW-0843">Virulence</keyword>
<evidence type="ECO:0000256" key="15">
    <source>
        <dbReference type="ARBA" id="ARBA00023170"/>
    </source>
</evidence>
<dbReference type="Pfam" id="PF13426">
    <property type="entry name" value="PAS_9"/>
    <property type="match status" value="1"/>
</dbReference>
<dbReference type="InterPro" id="IPR036890">
    <property type="entry name" value="HATPase_C_sf"/>
</dbReference>
<evidence type="ECO:0000256" key="13">
    <source>
        <dbReference type="ARBA" id="ARBA00022991"/>
    </source>
</evidence>
<dbReference type="RefSeq" id="WP_202834340.1">
    <property type="nucleotide sequence ID" value="NZ_JAETWB010000021.1"/>
</dbReference>
<dbReference type="PROSITE" id="PS50113">
    <property type="entry name" value="PAC"/>
    <property type="match status" value="1"/>
</dbReference>
<evidence type="ECO:0000313" key="18">
    <source>
        <dbReference type="EMBL" id="MBL6081115.1"/>
    </source>
</evidence>
<evidence type="ECO:0000256" key="5">
    <source>
        <dbReference type="ARBA" id="ARBA00022606"/>
    </source>
</evidence>
<dbReference type="PANTHER" id="PTHR41523">
    <property type="entry name" value="TWO-COMPONENT SYSTEM SENSOR PROTEIN"/>
    <property type="match status" value="1"/>
</dbReference>
<dbReference type="NCBIfam" id="TIGR00229">
    <property type="entry name" value="sensory_box"/>
    <property type="match status" value="1"/>
</dbReference>
<keyword evidence="8" id="KW-0808">Transferase</keyword>
<evidence type="ECO:0000256" key="4">
    <source>
        <dbReference type="ARBA" id="ARBA00022553"/>
    </source>
</evidence>
<evidence type="ECO:0000256" key="8">
    <source>
        <dbReference type="ARBA" id="ARBA00022679"/>
    </source>
</evidence>
<gene>
    <name evidence="18" type="ORF">JMJ56_24225</name>
</gene>
<dbReference type="CDD" id="cd00130">
    <property type="entry name" value="PAS"/>
    <property type="match status" value="1"/>
</dbReference>
<protein>
    <recommendedName>
        <fullName evidence="2">histidine kinase</fullName>
        <ecNumber evidence="2">2.7.13.3</ecNumber>
    </recommendedName>
</protein>
<keyword evidence="10" id="KW-0547">Nucleotide-binding</keyword>
<feature type="domain" description="PAC" evidence="17">
    <location>
        <begin position="76"/>
        <end position="129"/>
    </location>
</feature>
<proteinExistence type="predicted"/>
<dbReference type="Gene3D" id="3.30.565.10">
    <property type="entry name" value="Histidine kinase-like ATPase, C-terminal domain"/>
    <property type="match status" value="1"/>
</dbReference>
<accession>A0ABS1UAG7</accession>
<evidence type="ECO:0000256" key="11">
    <source>
        <dbReference type="ARBA" id="ARBA00022777"/>
    </source>
</evidence>
<keyword evidence="5" id="KW-0716">Sensory transduction</keyword>
<dbReference type="SMART" id="SM00911">
    <property type="entry name" value="HWE_HK"/>
    <property type="match status" value="1"/>
</dbReference>
<dbReference type="InterPro" id="IPR011102">
    <property type="entry name" value="Sig_transdc_His_kinase_HWE"/>
</dbReference>
<dbReference type="PROSITE" id="PS50112">
    <property type="entry name" value="PAS"/>
    <property type="match status" value="1"/>
</dbReference>
<keyword evidence="11" id="KW-0418">Kinase</keyword>
<keyword evidence="6" id="KW-0285">Flavoprotein</keyword>
<dbReference type="EC" id="2.7.13.3" evidence="2"/>
<dbReference type="InterPro" id="IPR035965">
    <property type="entry name" value="PAS-like_dom_sf"/>
</dbReference>
<dbReference type="SUPFAM" id="SSF55785">
    <property type="entry name" value="PYP-like sensor domain (PAS domain)"/>
    <property type="match status" value="1"/>
</dbReference>
<keyword evidence="4" id="KW-0597">Phosphoprotein</keyword>
<evidence type="ECO:0000256" key="12">
    <source>
        <dbReference type="ARBA" id="ARBA00022840"/>
    </source>
</evidence>
<evidence type="ECO:0000256" key="7">
    <source>
        <dbReference type="ARBA" id="ARBA00022643"/>
    </source>
</evidence>
<evidence type="ECO:0000256" key="3">
    <source>
        <dbReference type="ARBA" id="ARBA00022543"/>
    </source>
</evidence>
<keyword evidence="19" id="KW-1185">Reference proteome</keyword>
<comment type="catalytic activity">
    <reaction evidence="1">
        <text>ATP + protein L-histidine = ADP + protein N-phospho-L-histidine.</text>
        <dbReference type="EC" id="2.7.13.3"/>
    </reaction>
</comment>
<dbReference type="InterPro" id="IPR001610">
    <property type="entry name" value="PAC"/>
</dbReference>
<comment type="caution">
    <text evidence="18">The sequence shown here is derived from an EMBL/GenBank/DDBJ whole genome shotgun (WGS) entry which is preliminary data.</text>
</comment>
<keyword evidence="13" id="KW-0157">Chromophore</keyword>
<dbReference type="SMART" id="SM00091">
    <property type="entry name" value="PAS"/>
    <property type="match status" value="1"/>
</dbReference>
<evidence type="ECO:0000313" key="19">
    <source>
        <dbReference type="Proteomes" id="UP000660885"/>
    </source>
</evidence>
<evidence type="ECO:0000256" key="6">
    <source>
        <dbReference type="ARBA" id="ARBA00022630"/>
    </source>
</evidence>
<dbReference type="SMART" id="SM00086">
    <property type="entry name" value="PAC"/>
    <property type="match status" value="1"/>
</dbReference>
<sequence>MTLLRTVIEALGEAVVVTGPEVDLPGPRIQYVNPAFTRLTGYASPEVLGQTPRILQGPNTDRAFLDDLRAALVAGQSFRGEAINYRKDGTEYVVEWLITPVLENGHVAHWVAVQRDMTDLRRTQEQRRQLAAEVNHRVNNTLAAMQSVAAQTVRKAETAAEFKDAFQERLRALSRVHRLLARHQWVSVPLGELAEAQVAPYLGGNAKRLLTRGPEVALRSGAAVALGMALNELAANAVSYGALSAPGGSVHLCWAIKAHIDGDRLTLCWGEKGGPPVQPPPDRGFGSRLVERGLTQELRAEARLLFEPSGLRCEINVPIDTLVGAER</sequence>
<evidence type="ECO:0000259" key="16">
    <source>
        <dbReference type="PROSITE" id="PS50112"/>
    </source>
</evidence>
<evidence type="ECO:0000259" key="17">
    <source>
        <dbReference type="PROSITE" id="PS50113"/>
    </source>
</evidence>
<dbReference type="EMBL" id="JAETWB010000021">
    <property type="protein sequence ID" value="MBL6081115.1"/>
    <property type="molecule type" value="Genomic_DNA"/>
</dbReference>
<dbReference type="InterPro" id="IPR000014">
    <property type="entry name" value="PAS"/>
</dbReference>
<keyword evidence="3" id="KW-0600">Photoreceptor protein</keyword>
<keyword evidence="15" id="KW-0675">Receptor</keyword>